<sequence>MEQAIRIFLVDDHTLVREGLTSLLRTQPDFDVVGEAADGAEALERLEEARPDLVLMDIRMPAMDGIEATRRIKARWPTVRVVMLTYSEEEENLFEAVKAGAEGYLLKDLETATFFSFLRRVFRGEVPISGVMAAKILHELAGRRAGRPAHGALPPAPAETLTAREREVLELVSQGATNQQIADELHISENTVRNHLRNVLSKLHMNNRTQAAAYALRQGWIGPGAGERR</sequence>
<dbReference type="EMBL" id="AP014924">
    <property type="protein sequence ID" value="BAS27254.1"/>
    <property type="molecule type" value="Genomic_DNA"/>
</dbReference>
<dbReference type="STRING" id="1555112.LIP_1403"/>
<keyword evidence="2" id="KW-0805">Transcription regulation</keyword>
<dbReference type="SMART" id="SM00421">
    <property type="entry name" value="HTH_LUXR"/>
    <property type="match status" value="1"/>
</dbReference>
<dbReference type="Gene3D" id="3.40.50.2300">
    <property type="match status" value="1"/>
</dbReference>
<keyword evidence="3" id="KW-0238">DNA-binding</keyword>
<feature type="domain" description="HTH luxR-type" evidence="6">
    <location>
        <begin position="154"/>
        <end position="219"/>
    </location>
</feature>
<dbReference type="GO" id="GO:0003677">
    <property type="term" value="F:DNA binding"/>
    <property type="evidence" value="ECO:0007669"/>
    <property type="project" value="UniProtKB-KW"/>
</dbReference>
<reference evidence="9" key="1">
    <citation type="submission" date="2015-07" db="EMBL/GenBank/DDBJ databases">
        <title>Complete genome sequence and phylogenetic analysis of Limnochorda pilosa.</title>
        <authorList>
            <person name="Watanabe M."/>
            <person name="Kojima H."/>
            <person name="Fukui M."/>
        </authorList>
    </citation>
    <scope>NUCLEOTIDE SEQUENCE [LARGE SCALE GENOMIC DNA]</scope>
    <source>
        <strain evidence="9">HC45</strain>
    </source>
</reference>
<dbReference type="FunFam" id="1.10.10.10:FF:000153">
    <property type="entry name" value="LuxR family transcriptional regulator"/>
    <property type="match status" value="1"/>
</dbReference>
<name>A0A0K2SK97_LIMPI</name>
<reference evidence="9" key="2">
    <citation type="journal article" date="2016" name="Int. J. Syst. Evol. Microbiol.">
        <title>Complete genome sequence and cell structure of Limnochorda pilosa, a Gram-negative spore-former within the phylum Firmicutes.</title>
        <authorList>
            <person name="Watanabe M."/>
            <person name="Kojima H."/>
            <person name="Fukui M."/>
        </authorList>
    </citation>
    <scope>NUCLEOTIDE SEQUENCE [LARGE SCALE GENOMIC DNA]</scope>
    <source>
        <strain evidence="9">HC45</strain>
    </source>
</reference>
<dbReference type="AlphaFoldDB" id="A0A0K2SK97"/>
<dbReference type="PRINTS" id="PR00038">
    <property type="entry name" value="HTHLUXR"/>
</dbReference>
<feature type="modified residue" description="4-aspartylphosphate" evidence="5">
    <location>
        <position position="57"/>
    </location>
</feature>
<dbReference type="SMART" id="SM00448">
    <property type="entry name" value="REC"/>
    <property type="match status" value="1"/>
</dbReference>
<evidence type="ECO:0000313" key="9">
    <source>
        <dbReference type="Proteomes" id="UP000065807"/>
    </source>
</evidence>
<proteinExistence type="predicted"/>
<dbReference type="InterPro" id="IPR001789">
    <property type="entry name" value="Sig_transdc_resp-reg_receiver"/>
</dbReference>
<dbReference type="SUPFAM" id="SSF52172">
    <property type="entry name" value="CheY-like"/>
    <property type="match status" value="1"/>
</dbReference>
<dbReference type="InterPro" id="IPR011006">
    <property type="entry name" value="CheY-like_superfamily"/>
</dbReference>
<keyword evidence="1 5" id="KW-0597">Phosphoprotein</keyword>
<protein>
    <submittedName>
        <fullName evidence="8">Chemotaxis protein CheY</fullName>
    </submittedName>
</protein>
<feature type="domain" description="Response regulatory" evidence="7">
    <location>
        <begin position="6"/>
        <end position="122"/>
    </location>
</feature>
<evidence type="ECO:0000313" key="8">
    <source>
        <dbReference type="EMBL" id="BAS27254.1"/>
    </source>
</evidence>
<dbReference type="InterPro" id="IPR000792">
    <property type="entry name" value="Tscrpt_reg_LuxR_C"/>
</dbReference>
<dbReference type="SUPFAM" id="SSF46894">
    <property type="entry name" value="C-terminal effector domain of the bipartite response regulators"/>
    <property type="match status" value="1"/>
</dbReference>
<keyword evidence="9" id="KW-1185">Reference proteome</keyword>
<dbReference type="InterPro" id="IPR039420">
    <property type="entry name" value="WalR-like"/>
</dbReference>
<dbReference type="GO" id="GO:0006355">
    <property type="term" value="P:regulation of DNA-templated transcription"/>
    <property type="evidence" value="ECO:0007669"/>
    <property type="project" value="InterPro"/>
</dbReference>
<dbReference type="KEGG" id="lpil:LIP_1403"/>
<dbReference type="InterPro" id="IPR016032">
    <property type="entry name" value="Sig_transdc_resp-reg_C-effctor"/>
</dbReference>
<organism evidence="8 9">
    <name type="scientific">Limnochorda pilosa</name>
    <dbReference type="NCBI Taxonomy" id="1555112"/>
    <lineage>
        <taxon>Bacteria</taxon>
        <taxon>Bacillati</taxon>
        <taxon>Bacillota</taxon>
        <taxon>Limnochordia</taxon>
        <taxon>Limnochordales</taxon>
        <taxon>Limnochordaceae</taxon>
        <taxon>Limnochorda</taxon>
    </lineage>
</organism>
<keyword evidence="4" id="KW-0804">Transcription</keyword>
<dbReference type="RefSeq" id="WP_068135854.1">
    <property type="nucleotide sequence ID" value="NZ_AP014924.1"/>
</dbReference>
<accession>A0A0K2SK97</accession>
<dbReference type="PANTHER" id="PTHR43214">
    <property type="entry name" value="TWO-COMPONENT RESPONSE REGULATOR"/>
    <property type="match status" value="1"/>
</dbReference>
<evidence type="ECO:0000256" key="5">
    <source>
        <dbReference type="PROSITE-ProRule" id="PRU00169"/>
    </source>
</evidence>
<evidence type="ECO:0000256" key="2">
    <source>
        <dbReference type="ARBA" id="ARBA00023015"/>
    </source>
</evidence>
<gene>
    <name evidence="8" type="ORF">LIP_1403</name>
</gene>
<dbReference type="Proteomes" id="UP000065807">
    <property type="component" value="Chromosome"/>
</dbReference>
<dbReference type="GO" id="GO:0000160">
    <property type="term" value="P:phosphorelay signal transduction system"/>
    <property type="evidence" value="ECO:0007669"/>
    <property type="project" value="InterPro"/>
</dbReference>
<evidence type="ECO:0000259" key="7">
    <source>
        <dbReference type="PROSITE" id="PS50110"/>
    </source>
</evidence>
<dbReference type="Pfam" id="PF00072">
    <property type="entry name" value="Response_reg"/>
    <property type="match status" value="1"/>
</dbReference>
<dbReference type="PROSITE" id="PS50110">
    <property type="entry name" value="RESPONSE_REGULATORY"/>
    <property type="match status" value="1"/>
</dbReference>
<dbReference type="InterPro" id="IPR058245">
    <property type="entry name" value="NreC/VraR/RcsB-like_REC"/>
</dbReference>
<dbReference type="Pfam" id="PF00196">
    <property type="entry name" value="GerE"/>
    <property type="match status" value="1"/>
</dbReference>
<dbReference type="OrthoDB" id="9780153at2"/>
<dbReference type="PROSITE" id="PS00622">
    <property type="entry name" value="HTH_LUXR_1"/>
    <property type="match status" value="1"/>
</dbReference>
<evidence type="ECO:0000256" key="1">
    <source>
        <dbReference type="ARBA" id="ARBA00022553"/>
    </source>
</evidence>
<evidence type="ECO:0000259" key="6">
    <source>
        <dbReference type="PROSITE" id="PS50043"/>
    </source>
</evidence>
<evidence type="ECO:0000256" key="4">
    <source>
        <dbReference type="ARBA" id="ARBA00023163"/>
    </source>
</evidence>
<dbReference type="PROSITE" id="PS50043">
    <property type="entry name" value="HTH_LUXR_2"/>
    <property type="match status" value="1"/>
</dbReference>
<dbReference type="CDD" id="cd06170">
    <property type="entry name" value="LuxR_C_like"/>
    <property type="match status" value="1"/>
</dbReference>
<dbReference type="CDD" id="cd17535">
    <property type="entry name" value="REC_NarL-like"/>
    <property type="match status" value="1"/>
</dbReference>
<evidence type="ECO:0000256" key="3">
    <source>
        <dbReference type="ARBA" id="ARBA00023125"/>
    </source>
</evidence>